<dbReference type="RefSeq" id="WP_187740215.1">
    <property type="nucleotide sequence ID" value="NZ_CP060825.1"/>
</dbReference>
<organism evidence="2 3">
    <name type="scientific">Streptomyces genisteinicus</name>
    <dbReference type="NCBI Taxonomy" id="2768068"/>
    <lineage>
        <taxon>Bacteria</taxon>
        <taxon>Bacillati</taxon>
        <taxon>Actinomycetota</taxon>
        <taxon>Actinomycetes</taxon>
        <taxon>Kitasatosporales</taxon>
        <taxon>Streptomycetaceae</taxon>
        <taxon>Streptomyces</taxon>
    </lineage>
</organism>
<accession>A0A7H0HR80</accession>
<gene>
    <name evidence="2" type="ORF">IAG43_08895</name>
</gene>
<reference evidence="2 3" key="1">
    <citation type="submission" date="2020-08" db="EMBL/GenBank/DDBJ databases">
        <title>A novel species.</title>
        <authorList>
            <person name="Gao J."/>
        </authorList>
    </citation>
    <scope>NUCLEOTIDE SEQUENCE [LARGE SCALE GENOMIC DNA]</scope>
    <source>
        <strain evidence="2 3">CRPJ-33</strain>
    </source>
</reference>
<dbReference type="EMBL" id="CP060825">
    <property type="protein sequence ID" value="QNP63046.1"/>
    <property type="molecule type" value="Genomic_DNA"/>
</dbReference>
<protein>
    <submittedName>
        <fullName evidence="2">Uncharacterized protein</fullName>
    </submittedName>
</protein>
<evidence type="ECO:0000313" key="2">
    <source>
        <dbReference type="EMBL" id="QNP63046.1"/>
    </source>
</evidence>
<evidence type="ECO:0000313" key="3">
    <source>
        <dbReference type="Proteomes" id="UP000516230"/>
    </source>
</evidence>
<name>A0A7H0HR80_9ACTN</name>
<evidence type="ECO:0000256" key="1">
    <source>
        <dbReference type="SAM" id="MobiDB-lite"/>
    </source>
</evidence>
<dbReference type="AlphaFoldDB" id="A0A7H0HR80"/>
<sequence>MGRQRGVQVLAAGAFVVAVAGFGATEYLNGSGPEVAPPSPYASPGPSPDCSVPGADPVRCAVGGECPEPGAAPPVPAVSPSSAAGEGWATDRLSQTYCAVLVTEAEPAGP</sequence>
<keyword evidence="3" id="KW-1185">Reference proteome</keyword>
<dbReference type="KEGG" id="sgj:IAG43_08895"/>
<proteinExistence type="predicted"/>
<feature type="region of interest" description="Disordered" evidence="1">
    <location>
        <begin position="29"/>
        <end position="50"/>
    </location>
</feature>
<dbReference type="Proteomes" id="UP000516230">
    <property type="component" value="Chromosome"/>
</dbReference>
<feature type="compositionally biased region" description="Pro residues" evidence="1">
    <location>
        <begin position="35"/>
        <end position="47"/>
    </location>
</feature>